<feature type="region of interest" description="Disordered" evidence="1">
    <location>
        <begin position="56"/>
        <end position="121"/>
    </location>
</feature>
<organism evidence="2 3">
    <name type="scientific">Papilio xuthus</name>
    <name type="common">Asian swallowtail butterfly</name>
    <dbReference type="NCBI Taxonomy" id="66420"/>
    <lineage>
        <taxon>Eukaryota</taxon>
        <taxon>Metazoa</taxon>
        <taxon>Ecdysozoa</taxon>
        <taxon>Arthropoda</taxon>
        <taxon>Hexapoda</taxon>
        <taxon>Insecta</taxon>
        <taxon>Pterygota</taxon>
        <taxon>Neoptera</taxon>
        <taxon>Endopterygota</taxon>
        <taxon>Lepidoptera</taxon>
        <taxon>Glossata</taxon>
        <taxon>Ditrysia</taxon>
        <taxon>Papilionoidea</taxon>
        <taxon>Papilionidae</taxon>
        <taxon>Papilioninae</taxon>
        <taxon>Papilio</taxon>
    </lineage>
</organism>
<feature type="compositionally biased region" description="Basic and acidic residues" evidence="1">
    <location>
        <begin position="67"/>
        <end position="94"/>
    </location>
</feature>
<feature type="compositionally biased region" description="Gly residues" evidence="1">
    <location>
        <begin position="98"/>
        <end position="116"/>
    </location>
</feature>
<feature type="region of interest" description="Disordered" evidence="1">
    <location>
        <begin position="442"/>
        <end position="472"/>
    </location>
</feature>
<evidence type="ECO:0000313" key="3">
    <source>
        <dbReference type="Proteomes" id="UP000053268"/>
    </source>
</evidence>
<reference evidence="2 3" key="1">
    <citation type="journal article" date="2015" name="Nat. Commun.">
        <title>Outbred genome sequencing and CRISPR/Cas9 gene editing in butterflies.</title>
        <authorList>
            <person name="Li X."/>
            <person name="Fan D."/>
            <person name="Zhang W."/>
            <person name="Liu G."/>
            <person name="Zhang L."/>
            <person name="Zhao L."/>
            <person name="Fang X."/>
            <person name="Chen L."/>
            <person name="Dong Y."/>
            <person name="Chen Y."/>
            <person name="Ding Y."/>
            <person name="Zhao R."/>
            <person name="Feng M."/>
            <person name="Zhu Y."/>
            <person name="Feng Y."/>
            <person name="Jiang X."/>
            <person name="Zhu D."/>
            <person name="Xiang H."/>
            <person name="Feng X."/>
            <person name="Li S."/>
            <person name="Wang J."/>
            <person name="Zhang G."/>
            <person name="Kronforst M.R."/>
            <person name="Wang W."/>
        </authorList>
    </citation>
    <scope>NUCLEOTIDE SEQUENCE [LARGE SCALE GENOMIC DNA]</scope>
    <source>
        <strain evidence="2">Ya'a_city_454_Px</strain>
        <tissue evidence="2">Whole body</tissue>
    </source>
</reference>
<dbReference type="Proteomes" id="UP000053268">
    <property type="component" value="Unassembled WGS sequence"/>
</dbReference>
<feature type="compositionally biased region" description="Polar residues" evidence="1">
    <location>
        <begin position="520"/>
        <end position="530"/>
    </location>
</feature>
<feature type="compositionally biased region" description="Polar residues" evidence="1">
    <location>
        <begin position="136"/>
        <end position="156"/>
    </location>
</feature>
<feature type="region of interest" description="Disordered" evidence="1">
    <location>
        <begin position="1"/>
        <end position="43"/>
    </location>
</feature>
<sequence length="663" mass="68002">MGQRSRMKEARMRKRTSVDAVREGTTVDTVREGRQGGNGGMRYNGGAAADVDAGLVRHSGGSDSVGDDGRDCGVRDDGRSHGVRHDSRARDDVHAGLVGHGGRGGGQNGGSVGDKGSGVCEVSQGPLLQEMAVSGKSVSGVSPNRSGVSAVRSQDGSGVRGDDGRAGAHVHTRLVGDGSRGSNYGGSGDHSGGSDHRVSDGNRGNGTVQEGTVAFQGLSLQVDGAGVDHICGLQGAAVWIQDHGGVVRRLRPWDEGATSHGGESEEHHHRFHCERGRHIHSSPGMGQGGGMKKSGMRKRTSVDAVREGTTVDTVREGTTVDTVREGTTVDTVREGTTVDTVREGTTVDTVREGTTVDTVREGTTVDTVREGTTVDTVREGTTVDTVREGTTVDTVREGTTVDTVREGTTVDTVRERREGGNGSVRYNGGAAADVDAGLVRHSGGSDSVGDNGRDCGVRDDGRGHGVGHDGRARDDVHAGLVGHGGGSGGQNGGSVGDKGSGVCEVSQGALLQEMAVSGKSVSGVSPNRSGVSAVRGQDGSGVRGDDGRAGAHVHTGLVGDGSRGSNYGGSGDHSGGSDHRVSDGKRGNGTVQEGTVAFQGLSLQVDGAGVDHISGLQGAAVWVQDHGSVVRRLRPWDEGATSHGGESEEHHHRFHCERGLCFF</sequence>
<feature type="compositionally biased region" description="Basic and acidic residues" evidence="1">
    <location>
        <begin position="451"/>
        <end position="472"/>
    </location>
</feature>
<feature type="compositionally biased region" description="Basic and acidic residues" evidence="1">
    <location>
        <begin position="575"/>
        <end position="586"/>
    </location>
</feature>
<keyword evidence="3" id="KW-1185">Reference proteome</keyword>
<feature type="region of interest" description="Disordered" evidence="1">
    <location>
        <begin position="520"/>
        <end position="591"/>
    </location>
</feature>
<dbReference type="AlphaFoldDB" id="A0A194PWP6"/>
<accession>A0A194PWP6</accession>
<dbReference type="EMBL" id="KQ459590">
    <property type="protein sequence ID" value="KPI97438.1"/>
    <property type="molecule type" value="Genomic_DNA"/>
</dbReference>
<feature type="compositionally biased region" description="Basic and acidic residues" evidence="1">
    <location>
        <begin position="1"/>
        <end position="22"/>
    </location>
</feature>
<proteinExistence type="predicted"/>
<gene>
    <name evidence="2" type="ORF">RR46_09345</name>
</gene>
<evidence type="ECO:0000313" key="2">
    <source>
        <dbReference type="EMBL" id="KPI97438.1"/>
    </source>
</evidence>
<feature type="region of interest" description="Disordered" evidence="1">
    <location>
        <begin position="277"/>
        <end position="307"/>
    </location>
</feature>
<feature type="region of interest" description="Disordered" evidence="1">
    <location>
        <begin position="134"/>
        <end position="209"/>
    </location>
</feature>
<feature type="compositionally biased region" description="Gly residues" evidence="1">
    <location>
        <begin position="558"/>
        <end position="574"/>
    </location>
</feature>
<name>A0A194PWP6_PAPXU</name>
<dbReference type="STRING" id="66420.A0A194PWP6"/>
<protein>
    <submittedName>
        <fullName evidence="2">Uncharacterized protein</fullName>
    </submittedName>
</protein>
<evidence type="ECO:0000256" key="1">
    <source>
        <dbReference type="SAM" id="MobiDB-lite"/>
    </source>
</evidence>